<accession>A0AA36CLE5</accession>
<proteinExistence type="predicted"/>
<dbReference type="PANTHER" id="PTHR37813:SF1">
    <property type="entry name" value="FELS-2 PROPHAGE PROTEIN"/>
    <property type="match status" value="1"/>
</dbReference>
<feature type="non-terminal residue" evidence="4">
    <location>
        <position position="1"/>
    </location>
</feature>
<evidence type="ECO:0000313" key="5">
    <source>
        <dbReference type="Proteomes" id="UP001177023"/>
    </source>
</evidence>
<keyword evidence="1" id="KW-1188">Viral release from host cell</keyword>
<dbReference type="Proteomes" id="UP001177023">
    <property type="component" value="Unassembled WGS sequence"/>
</dbReference>
<organism evidence="4 5">
    <name type="scientific">Mesorhabditis spiculigera</name>
    <dbReference type="NCBI Taxonomy" id="96644"/>
    <lineage>
        <taxon>Eukaryota</taxon>
        <taxon>Metazoa</taxon>
        <taxon>Ecdysozoa</taxon>
        <taxon>Nematoda</taxon>
        <taxon>Chromadorea</taxon>
        <taxon>Rhabditida</taxon>
        <taxon>Rhabditina</taxon>
        <taxon>Rhabditomorpha</taxon>
        <taxon>Rhabditoidea</taxon>
        <taxon>Rhabditidae</taxon>
        <taxon>Mesorhabditinae</taxon>
        <taxon>Mesorhabditis</taxon>
    </lineage>
</organism>
<dbReference type="InterPro" id="IPR010090">
    <property type="entry name" value="Phage_tape_meas"/>
</dbReference>
<feature type="coiled-coil region" evidence="2">
    <location>
        <begin position="327"/>
        <end position="361"/>
    </location>
</feature>
<feature type="domain" description="Phage tail tape measure protein" evidence="3">
    <location>
        <begin position="42"/>
        <end position="229"/>
    </location>
</feature>
<comment type="caution">
    <text evidence="4">The sequence shown here is derived from an EMBL/GenBank/DDBJ whole genome shotgun (WGS) entry which is preliminary data.</text>
</comment>
<protein>
    <recommendedName>
        <fullName evidence="3">Phage tail tape measure protein domain-containing protein</fullName>
    </recommendedName>
</protein>
<dbReference type="NCBIfam" id="TIGR01760">
    <property type="entry name" value="tape_meas_TP901"/>
    <property type="match status" value="1"/>
</dbReference>
<dbReference type="PANTHER" id="PTHR37813">
    <property type="entry name" value="FELS-2 PROPHAGE PROTEIN"/>
    <property type="match status" value="1"/>
</dbReference>
<evidence type="ECO:0000259" key="3">
    <source>
        <dbReference type="Pfam" id="PF10145"/>
    </source>
</evidence>
<keyword evidence="2" id="KW-0175">Coiled coil</keyword>
<feature type="coiled-coil region" evidence="2">
    <location>
        <begin position="505"/>
        <end position="588"/>
    </location>
</feature>
<keyword evidence="5" id="KW-1185">Reference proteome</keyword>
<gene>
    <name evidence="4" type="ORF">MSPICULIGERA_LOCUS9160</name>
</gene>
<evidence type="ECO:0000256" key="2">
    <source>
        <dbReference type="SAM" id="Coils"/>
    </source>
</evidence>
<evidence type="ECO:0000256" key="1">
    <source>
        <dbReference type="ARBA" id="ARBA00022612"/>
    </source>
</evidence>
<dbReference type="Pfam" id="PF10145">
    <property type="entry name" value="PhageMin_Tail"/>
    <property type="match status" value="1"/>
</dbReference>
<name>A0AA36CLE5_9BILA</name>
<reference evidence="4" key="1">
    <citation type="submission" date="2023-06" db="EMBL/GenBank/DDBJ databases">
        <authorList>
            <person name="Delattre M."/>
        </authorList>
    </citation>
    <scope>NUCLEOTIDE SEQUENCE</scope>
    <source>
        <strain evidence="4">AF72</strain>
    </source>
</reference>
<dbReference type="EMBL" id="CATQJA010002456">
    <property type="protein sequence ID" value="CAJ0570723.1"/>
    <property type="molecule type" value="Genomic_DNA"/>
</dbReference>
<sequence>MDVLRKAVQSIIQIDGQMNQLERTIGKSFNEDRMLDGSINIAQSTGRSMSEVNGNLIGFANQGFNESDTLSLGKAASVLQNISNLTPGDSVNTLTGAMAAFNIEANKSMGIADKLKEVSGNYGVSSKDLALSLTSAGAAAKSFGVSIEELLGNTAAISSITRESGDVVGRGLKAIYTRVGSDEQSAGVLQSVGISKADKDVITVLDELAGKWNQLTKAQQQNTAFSLAGQDQTTTFTALMQNWQTSVNASESALHSQGAAMKDNEQYMGSLGARIQNMQTAWESLTLALGNALVSDSIITITSLVTEWLMNKFSNATQATEDFSDQTEALNQKSEFAAQKYEELRQELADLNQEFQQDINIKADAIKGGKLNADQTVKYTNTLKDLNIALIDNNSAMSDVNERLKALRENAADKIIEDFKKVIEQQRDFAIDAIDEQRKAEDERHKERNKHLDDEQKKFETYINARLKALDRENSSVDYEEELTKKKNERQKIVDKLNVLSLDNSMEAKAKRKDLTEQLTTVDEEIATYERDRERELVKQGLQDQLNDHKNYTDKLKEEDSDLHETTLANLDDEKKKTERYYKDILEDQKYFYDLKQGLMSNDAAVVTAKLTEIGDSEYWWYDSVVCRREIPACP</sequence>
<dbReference type="AlphaFoldDB" id="A0AA36CLE5"/>
<evidence type="ECO:0000313" key="4">
    <source>
        <dbReference type="EMBL" id="CAJ0570723.1"/>
    </source>
</evidence>